<dbReference type="GO" id="GO:0004176">
    <property type="term" value="F:ATP-dependent peptidase activity"/>
    <property type="evidence" value="ECO:0007669"/>
    <property type="project" value="InterPro"/>
</dbReference>
<dbReference type="InterPro" id="IPR005936">
    <property type="entry name" value="FtsH"/>
</dbReference>
<keyword evidence="8 14" id="KW-0862">Zinc</keyword>
<dbReference type="FunFam" id="1.20.58.760:FF:000001">
    <property type="entry name" value="ATP-dependent zinc metalloprotease FtsH"/>
    <property type="match status" value="1"/>
</dbReference>
<keyword evidence="17" id="KW-0132">Cell division</keyword>
<dbReference type="SUPFAM" id="SSF52540">
    <property type="entry name" value="P-loop containing nucleoside triphosphate hydrolases"/>
    <property type="match status" value="1"/>
</dbReference>
<comment type="similarity">
    <text evidence="15">Belongs to the AAA ATPase family.</text>
</comment>
<dbReference type="InterPro" id="IPR037219">
    <property type="entry name" value="Peptidase_M41-like"/>
</dbReference>
<dbReference type="InterPro" id="IPR003960">
    <property type="entry name" value="ATPase_AAA_CS"/>
</dbReference>
<comment type="function">
    <text evidence="14">Acts as a processive, ATP-dependent zinc metallopeptidase for both cytoplasmic and membrane proteins. Plays a role in the quality control of integral membrane proteins.</text>
</comment>
<dbReference type="SMART" id="SM00382">
    <property type="entry name" value="AAA"/>
    <property type="match status" value="1"/>
</dbReference>
<comment type="similarity">
    <text evidence="2 14">In the C-terminal section; belongs to the peptidase M41 family.</text>
</comment>
<evidence type="ECO:0000256" key="6">
    <source>
        <dbReference type="ARBA" id="ARBA00022741"/>
    </source>
</evidence>
<dbReference type="GO" id="GO:0008270">
    <property type="term" value="F:zinc ion binding"/>
    <property type="evidence" value="ECO:0007669"/>
    <property type="project" value="UniProtKB-UniRule"/>
</dbReference>
<feature type="binding site" evidence="14">
    <location>
        <position position="505"/>
    </location>
    <ligand>
        <name>Zn(2+)</name>
        <dbReference type="ChEBI" id="CHEBI:29105"/>
        <note>catalytic</note>
    </ligand>
</feature>
<dbReference type="GO" id="GO:0016887">
    <property type="term" value="F:ATP hydrolysis activity"/>
    <property type="evidence" value="ECO:0007669"/>
    <property type="project" value="UniProtKB-UniRule"/>
</dbReference>
<comment type="caution">
    <text evidence="17">The sequence shown here is derived from an EMBL/GenBank/DDBJ whole genome shotgun (WGS) entry which is preliminary data.</text>
</comment>
<dbReference type="EC" id="3.4.24.-" evidence="14"/>
<comment type="caution">
    <text evidence="14">Lacks conserved residue(s) required for the propagation of feature annotation.</text>
</comment>
<evidence type="ECO:0000256" key="5">
    <source>
        <dbReference type="ARBA" id="ARBA00022723"/>
    </source>
</evidence>
<evidence type="ECO:0000256" key="10">
    <source>
        <dbReference type="ARBA" id="ARBA00022989"/>
    </source>
</evidence>
<feature type="domain" description="AAA+ ATPase" evidence="16">
    <location>
        <begin position="199"/>
        <end position="338"/>
    </location>
</feature>
<keyword evidence="12 14" id="KW-0472">Membrane</keyword>
<sequence>MNPIYKNIVIAVIVFFVLGGVFSLLYAPQEKQNFISVSQLVQDINSEKVKKIEVMVNELLITFSDDKKAVSIKETNAVLPDFLVNLGADKEKLQKTEISVITQKESVWSWLLPILIYGILPLLVIGFFFWTMIKQAKTGAMQTFDFTKARARIFGAEGHDKEKITFKEVAGLKEAKEELVEIVDFLKFPKKYLAMGAKIPRGVLLLGGAGVGKTLLARATAGEANVPFFSISGSEFVEMFVGVGSARVRDLFATAKKASPSIIFIDELDAIGRHRGAGIGGGHDEREQTLNQILVEMDGFDRETDVIVMAATNRGDILDPALLRPGRFDRKIILDPPDVHGREEVLKIHVKGKPLAENVNLKEVSERTPGFSGADLANLANEAALLAARRNKVQIYQSEFLESIEKVLLGPERKSHVLSTKEKEIAAYHEAGHALVSASIAGTEPIRKISIISRGMAAGYTLQVPSEENRMRTKTQFLAELATLLGGYTAEKLTFGDITTGASNDLSRASDIARRLIKEYGMSSLGPIVFGEKEELVFLGKEISEQRNYSETVANKIDLEVEKFIRTAEKTATDILAKRKDLLSKIAKTLIEKETIEKDDFEKIMNTATGKTKK</sequence>
<dbReference type="Pfam" id="PF01434">
    <property type="entry name" value="Peptidase_M41"/>
    <property type="match status" value="1"/>
</dbReference>
<dbReference type="Pfam" id="PF17862">
    <property type="entry name" value="AAA_lid_3"/>
    <property type="match status" value="1"/>
</dbReference>
<evidence type="ECO:0000256" key="8">
    <source>
        <dbReference type="ARBA" id="ARBA00022833"/>
    </source>
</evidence>
<proteinExistence type="inferred from homology"/>
<dbReference type="PANTHER" id="PTHR23076">
    <property type="entry name" value="METALLOPROTEASE M41 FTSH"/>
    <property type="match status" value="1"/>
</dbReference>
<dbReference type="Gene3D" id="1.20.58.760">
    <property type="entry name" value="Peptidase M41"/>
    <property type="match status" value="1"/>
</dbReference>
<keyword evidence="3 14" id="KW-0645">Protease</keyword>
<evidence type="ECO:0000256" key="2">
    <source>
        <dbReference type="ARBA" id="ARBA00010044"/>
    </source>
</evidence>
<dbReference type="InterPro" id="IPR041569">
    <property type="entry name" value="AAA_lid_3"/>
</dbReference>
<keyword evidence="4 14" id="KW-0812">Transmembrane</keyword>
<dbReference type="GO" id="GO:0030163">
    <property type="term" value="P:protein catabolic process"/>
    <property type="evidence" value="ECO:0007669"/>
    <property type="project" value="UniProtKB-UniRule"/>
</dbReference>
<dbReference type="GO" id="GO:0006508">
    <property type="term" value="P:proteolysis"/>
    <property type="evidence" value="ECO:0007669"/>
    <property type="project" value="UniProtKB-KW"/>
</dbReference>
<dbReference type="InterPro" id="IPR003959">
    <property type="entry name" value="ATPase_AAA_core"/>
</dbReference>
<dbReference type="GO" id="GO:0005524">
    <property type="term" value="F:ATP binding"/>
    <property type="evidence" value="ECO:0007669"/>
    <property type="project" value="UniProtKB-UniRule"/>
</dbReference>
<gene>
    <name evidence="14" type="primary">ftsH</name>
    <name evidence="17" type="ORF">A2561_03025</name>
</gene>
<accession>A0A1G2JP31</accession>
<dbReference type="InterPro" id="IPR003593">
    <property type="entry name" value="AAA+_ATPase"/>
</dbReference>
<evidence type="ECO:0000256" key="14">
    <source>
        <dbReference type="HAMAP-Rule" id="MF_01458"/>
    </source>
</evidence>
<keyword evidence="6 14" id="KW-0547">Nucleotide-binding</keyword>
<dbReference type="PANTHER" id="PTHR23076:SF97">
    <property type="entry name" value="ATP-DEPENDENT ZINC METALLOPROTEASE YME1L1"/>
    <property type="match status" value="1"/>
</dbReference>
<evidence type="ECO:0000256" key="15">
    <source>
        <dbReference type="RuleBase" id="RU003651"/>
    </source>
</evidence>
<dbReference type="InterPro" id="IPR000642">
    <property type="entry name" value="Peptidase_M41"/>
</dbReference>
<evidence type="ECO:0000256" key="1">
    <source>
        <dbReference type="ARBA" id="ARBA00004370"/>
    </source>
</evidence>
<evidence type="ECO:0000259" key="16">
    <source>
        <dbReference type="SMART" id="SM00382"/>
    </source>
</evidence>
<evidence type="ECO:0000256" key="4">
    <source>
        <dbReference type="ARBA" id="ARBA00022692"/>
    </source>
</evidence>
<feature type="transmembrane region" description="Helical" evidence="14">
    <location>
        <begin position="7"/>
        <end position="27"/>
    </location>
</feature>
<dbReference type="GO" id="GO:0004222">
    <property type="term" value="F:metalloendopeptidase activity"/>
    <property type="evidence" value="ECO:0007669"/>
    <property type="project" value="InterPro"/>
</dbReference>
<feature type="binding site" evidence="14">
    <location>
        <position position="433"/>
    </location>
    <ligand>
        <name>Zn(2+)</name>
        <dbReference type="ChEBI" id="CHEBI:29105"/>
        <note>catalytic</note>
    </ligand>
</feature>
<keyword evidence="14" id="KW-1003">Cell membrane</keyword>
<dbReference type="PROSITE" id="PS00674">
    <property type="entry name" value="AAA"/>
    <property type="match status" value="1"/>
</dbReference>
<comment type="subunit">
    <text evidence="14">Homohexamer.</text>
</comment>
<evidence type="ECO:0000256" key="11">
    <source>
        <dbReference type="ARBA" id="ARBA00023049"/>
    </source>
</evidence>
<evidence type="ECO:0000256" key="7">
    <source>
        <dbReference type="ARBA" id="ARBA00022801"/>
    </source>
</evidence>
<feature type="transmembrane region" description="Helical" evidence="14">
    <location>
        <begin position="110"/>
        <end position="133"/>
    </location>
</feature>
<dbReference type="EMBL" id="MHPU01000017">
    <property type="protein sequence ID" value="OGZ88713.1"/>
    <property type="molecule type" value="Genomic_DNA"/>
</dbReference>
<dbReference type="Pfam" id="PF00004">
    <property type="entry name" value="AAA"/>
    <property type="match status" value="1"/>
</dbReference>
<dbReference type="HAMAP" id="MF_01458">
    <property type="entry name" value="FtsH"/>
    <property type="match status" value="1"/>
</dbReference>
<dbReference type="CDD" id="cd19501">
    <property type="entry name" value="RecA-like_FtsH"/>
    <property type="match status" value="1"/>
</dbReference>
<keyword evidence="5 14" id="KW-0479">Metal-binding</keyword>
<dbReference type="GO" id="GO:0005886">
    <property type="term" value="C:plasma membrane"/>
    <property type="evidence" value="ECO:0007669"/>
    <property type="project" value="UniProtKB-SubCell"/>
</dbReference>
<evidence type="ECO:0000313" key="17">
    <source>
        <dbReference type="EMBL" id="OGZ88713.1"/>
    </source>
</evidence>
<dbReference type="Gene3D" id="1.10.8.60">
    <property type="match status" value="1"/>
</dbReference>
<dbReference type="FunFam" id="3.40.50.300:FF:000001">
    <property type="entry name" value="ATP-dependent zinc metalloprotease FtsH"/>
    <property type="match status" value="1"/>
</dbReference>
<comment type="cofactor">
    <cofactor evidence="14">
        <name>Zn(2+)</name>
        <dbReference type="ChEBI" id="CHEBI:29105"/>
    </cofactor>
    <text evidence="14">Binds 1 zinc ion per subunit.</text>
</comment>
<dbReference type="AlphaFoldDB" id="A0A1G2JP31"/>
<keyword evidence="11 14" id="KW-0482">Metalloprotease</keyword>
<evidence type="ECO:0000256" key="13">
    <source>
        <dbReference type="ARBA" id="ARBA00061570"/>
    </source>
</evidence>
<comment type="subcellular location">
    <subcellularLocation>
        <location evidence="14">Cell membrane</location>
        <topology evidence="14">Multi-pass membrane protein</topology>
        <orientation evidence="14">Cytoplasmic side</orientation>
    </subcellularLocation>
    <subcellularLocation>
        <location evidence="1">Membrane</location>
    </subcellularLocation>
</comment>
<dbReference type="Proteomes" id="UP000178935">
    <property type="component" value="Unassembled WGS sequence"/>
</dbReference>
<keyword evidence="9 14" id="KW-0067">ATP-binding</keyword>
<keyword evidence="7 14" id="KW-0378">Hydrolase</keyword>
<protein>
    <recommendedName>
        <fullName evidence="14">ATP-dependent zinc metalloprotease FtsH</fullName>
        <ecNumber evidence="14">3.4.24.-</ecNumber>
    </recommendedName>
</protein>
<dbReference type="GO" id="GO:0051301">
    <property type="term" value="P:cell division"/>
    <property type="evidence" value="ECO:0007669"/>
    <property type="project" value="UniProtKB-KW"/>
</dbReference>
<keyword evidence="17" id="KW-0131">Cell cycle</keyword>
<feature type="binding site" evidence="14">
    <location>
        <position position="429"/>
    </location>
    <ligand>
        <name>Zn(2+)</name>
        <dbReference type="ChEBI" id="CHEBI:29105"/>
        <note>catalytic</note>
    </ligand>
</feature>
<evidence type="ECO:0000256" key="9">
    <source>
        <dbReference type="ARBA" id="ARBA00022840"/>
    </source>
</evidence>
<feature type="active site" evidence="14">
    <location>
        <position position="430"/>
    </location>
</feature>
<organism evidence="17 18">
    <name type="scientific">Candidatus Staskawiczbacteria bacterium RIFOXYD1_FULL_32_13</name>
    <dbReference type="NCBI Taxonomy" id="1802234"/>
    <lineage>
        <taxon>Bacteria</taxon>
        <taxon>Candidatus Staskawicziibacteriota</taxon>
    </lineage>
</organism>
<evidence type="ECO:0000256" key="3">
    <source>
        <dbReference type="ARBA" id="ARBA00022670"/>
    </source>
</evidence>
<keyword evidence="10 14" id="KW-1133">Transmembrane helix</keyword>
<evidence type="ECO:0000256" key="12">
    <source>
        <dbReference type="ARBA" id="ARBA00023136"/>
    </source>
</evidence>
<dbReference type="Gene3D" id="3.40.50.300">
    <property type="entry name" value="P-loop containing nucleotide triphosphate hydrolases"/>
    <property type="match status" value="1"/>
</dbReference>
<dbReference type="FunFam" id="1.10.8.60:FF:000001">
    <property type="entry name" value="ATP-dependent zinc metalloprotease FtsH"/>
    <property type="match status" value="1"/>
</dbReference>
<name>A0A1G2JP31_9BACT</name>
<dbReference type="NCBIfam" id="TIGR01241">
    <property type="entry name" value="FtsH_fam"/>
    <property type="match status" value="1"/>
</dbReference>
<evidence type="ECO:0000313" key="18">
    <source>
        <dbReference type="Proteomes" id="UP000178935"/>
    </source>
</evidence>
<dbReference type="InterPro" id="IPR027417">
    <property type="entry name" value="P-loop_NTPase"/>
</dbReference>
<dbReference type="SUPFAM" id="SSF140990">
    <property type="entry name" value="FtsH protease domain-like"/>
    <property type="match status" value="1"/>
</dbReference>
<reference evidence="17 18" key="1">
    <citation type="journal article" date="2016" name="Nat. Commun.">
        <title>Thousands of microbial genomes shed light on interconnected biogeochemical processes in an aquifer system.</title>
        <authorList>
            <person name="Anantharaman K."/>
            <person name="Brown C.T."/>
            <person name="Hug L.A."/>
            <person name="Sharon I."/>
            <person name="Castelle C.J."/>
            <person name="Probst A.J."/>
            <person name="Thomas B.C."/>
            <person name="Singh A."/>
            <person name="Wilkins M.J."/>
            <person name="Karaoz U."/>
            <person name="Brodie E.L."/>
            <person name="Williams K.H."/>
            <person name="Hubbard S.S."/>
            <person name="Banfield J.F."/>
        </authorList>
    </citation>
    <scope>NUCLEOTIDE SEQUENCE [LARGE SCALE GENOMIC DNA]</scope>
</reference>
<comment type="similarity">
    <text evidence="13 14">In the central section; belongs to the AAA ATPase family.</text>
</comment>